<evidence type="ECO:0000313" key="1">
    <source>
        <dbReference type="EMBL" id="MCG7979918.1"/>
    </source>
</evidence>
<name>A0A9E4TVK1_9GAMM</name>
<dbReference type="AlphaFoldDB" id="A0A9E4TVK1"/>
<comment type="caution">
    <text evidence="1">The sequence shown here is derived from an EMBL/GenBank/DDBJ whole genome shotgun (WGS) entry which is preliminary data.</text>
</comment>
<evidence type="ECO:0000313" key="2">
    <source>
        <dbReference type="Proteomes" id="UP000886674"/>
    </source>
</evidence>
<proteinExistence type="predicted"/>
<gene>
    <name evidence="1" type="ORF">JAY77_17460</name>
</gene>
<dbReference type="EMBL" id="JAEPCR010000093">
    <property type="protein sequence ID" value="MCG7979918.1"/>
    <property type="molecule type" value="Genomic_DNA"/>
</dbReference>
<dbReference type="Proteomes" id="UP000886674">
    <property type="component" value="Unassembled WGS sequence"/>
</dbReference>
<protein>
    <submittedName>
        <fullName evidence="1">Uncharacterized protein</fullName>
    </submittedName>
</protein>
<reference evidence="1" key="1">
    <citation type="journal article" date="2021" name="Proc. Natl. Acad. Sci. U.S.A.">
        <title>Global biogeography of chemosynthetic symbionts reveals both localized and globally distributed symbiont groups. .</title>
        <authorList>
            <person name="Osvatic J.T."/>
            <person name="Wilkins L.G.E."/>
            <person name="Leibrecht L."/>
            <person name="Leray M."/>
            <person name="Zauner S."/>
            <person name="Polzin J."/>
            <person name="Camacho Y."/>
            <person name="Gros O."/>
            <person name="van Gils J.A."/>
            <person name="Eisen J.A."/>
            <person name="Petersen J.M."/>
            <person name="Yuen B."/>
        </authorList>
    </citation>
    <scope>NUCLEOTIDE SEQUENCE</scope>
    <source>
        <strain evidence="1">MAGclacostrist055</strain>
    </source>
</reference>
<organism evidence="1 2">
    <name type="scientific">Candidatus Thiodiazotropha taylori</name>
    <dbReference type="NCBI Taxonomy" id="2792791"/>
    <lineage>
        <taxon>Bacteria</taxon>
        <taxon>Pseudomonadati</taxon>
        <taxon>Pseudomonadota</taxon>
        <taxon>Gammaproteobacteria</taxon>
        <taxon>Chromatiales</taxon>
        <taxon>Sedimenticolaceae</taxon>
        <taxon>Candidatus Thiodiazotropha</taxon>
    </lineage>
</organism>
<accession>A0A9E4TVK1</accession>
<sequence>MGIFTDARQAQADRYNEARQRTVERFLSNTYSGGRAAQDLLTRYSTETAEHYQLRQERYADVIGRLRAETRSFRDHYAARHKENGDPFYGVTAKLLAREVDYLEICLRIVQENLLRVEDAALFANRLGWITRNVRKGWLTEAIRKAKLPDEVKAIIKKM</sequence>